<dbReference type="Proteomes" id="UP000681720">
    <property type="component" value="Unassembled WGS sequence"/>
</dbReference>
<evidence type="ECO:0000313" key="10">
    <source>
        <dbReference type="EMBL" id="CAF3983275.1"/>
    </source>
</evidence>
<feature type="transmembrane region" description="Helical" evidence="6">
    <location>
        <begin position="39"/>
        <end position="60"/>
    </location>
</feature>
<keyword evidence="3 6" id="KW-0812">Transmembrane</keyword>
<comment type="similarity">
    <text evidence="2">Belongs to the UPF0057 (PMP3) family.</text>
</comment>
<evidence type="ECO:0000256" key="4">
    <source>
        <dbReference type="ARBA" id="ARBA00022989"/>
    </source>
</evidence>
<gene>
    <name evidence="10" type="ORF">BYL167_LOCUS12732</name>
    <name evidence="8" type="ORF">CJN711_LOCUS26515</name>
    <name evidence="12" type="ORF">GIL414_LOCUS60704</name>
    <name evidence="7" type="ORF">KQP761_LOCUS2154</name>
    <name evidence="9" type="ORF">MBJ925_LOCUS4913</name>
    <name evidence="11" type="ORF">SMN809_LOCUS32703</name>
</gene>
<feature type="transmembrane region" description="Helical" evidence="6">
    <location>
        <begin position="9"/>
        <end position="27"/>
    </location>
</feature>
<dbReference type="InterPro" id="IPR000612">
    <property type="entry name" value="PMP3"/>
</dbReference>
<evidence type="ECO:0000313" key="13">
    <source>
        <dbReference type="Proteomes" id="UP000663824"/>
    </source>
</evidence>
<organism evidence="9 13">
    <name type="scientific">Rotaria magnacalcarata</name>
    <dbReference type="NCBI Taxonomy" id="392030"/>
    <lineage>
        <taxon>Eukaryota</taxon>
        <taxon>Metazoa</taxon>
        <taxon>Spiralia</taxon>
        <taxon>Gnathifera</taxon>
        <taxon>Rotifera</taxon>
        <taxon>Eurotatoria</taxon>
        <taxon>Bdelloidea</taxon>
        <taxon>Philodinida</taxon>
        <taxon>Philodinidae</taxon>
        <taxon>Rotaria</taxon>
    </lineage>
</organism>
<dbReference type="Proteomes" id="UP000663834">
    <property type="component" value="Unassembled WGS sequence"/>
</dbReference>
<dbReference type="EMBL" id="CAJOBH010004254">
    <property type="protein sequence ID" value="CAF3983275.1"/>
    <property type="molecule type" value="Genomic_DNA"/>
</dbReference>
<evidence type="ECO:0000313" key="7">
    <source>
        <dbReference type="EMBL" id="CAF1248325.1"/>
    </source>
</evidence>
<accession>A0A816L2Q5</accession>
<dbReference type="PANTHER" id="PTHR21659">
    <property type="entry name" value="HYDROPHOBIC PROTEIN RCI2 LOW TEMPERATURE AND SALT RESPONSIVE PROTEIN LTI6 -RELATED"/>
    <property type="match status" value="1"/>
</dbReference>
<dbReference type="Proteomes" id="UP000663855">
    <property type="component" value="Unassembled WGS sequence"/>
</dbReference>
<dbReference type="Proteomes" id="UP000663824">
    <property type="component" value="Unassembled WGS sequence"/>
</dbReference>
<dbReference type="EMBL" id="CAJOBJ010235335">
    <property type="protein sequence ID" value="CAF5063982.1"/>
    <property type="molecule type" value="Genomic_DNA"/>
</dbReference>
<dbReference type="Proteomes" id="UP000676336">
    <property type="component" value="Unassembled WGS sequence"/>
</dbReference>
<dbReference type="EMBL" id="CAJNRE010001101">
    <property type="protein sequence ID" value="CAF1935236.1"/>
    <property type="molecule type" value="Genomic_DNA"/>
</dbReference>
<dbReference type="AlphaFoldDB" id="A0A816L2Q5"/>
<evidence type="ECO:0000313" key="8">
    <source>
        <dbReference type="EMBL" id="CAF1487455.1"/>
    </source>
</evidence>
<evidence type="ECO:0000313" key="11">
    <source>
        <dbReference type="EMBL" id="CAF4450720.1"/>
    </source>
</evidence>
<protein>
    <recommendedName>
        <fullName evidence="14">Plasma membrane proteolipid 3</fullName>
    </recommendedName>
</protein>
<name>A0A816L2Q5_9BILA</name>
<dbReference type="Proteomes" id="UP000681967">
    <property type="component" value="Unassembled WGS sequence"/>
</dbReference>
<evidence type="ECO:0000256" key="5">
    <source>
        <dbReference type="ARBA" id="ARBA00023136"/>
    </source>
</evidence>
<dbReference type="EMBL" id="CAJNOW010000136">
    <property type="protein sequence ID" value="CAF1248325.1"/>
    <property type="molecule type" value="Genomic_DNA"/>
</dbReference>
<evidence type="ECO:0000313" key="12">
    <source>
        <dbReference type="EMBL" id="CAF5063982.1"/>
    </source>
</evidence>
<keyword evidence="4 6" id="KW-1133">Transmembrane helix</keyword>
<dbReference type="PANTHER" id="PTHR21659:SF42">
    <property type="entry name" value="UPF0057 MEMBRANE PROTEIN ZK632.10-RELATED"/>
    <property type="match status" value="1"/>
</dbReference>
<dbReference type="OrthoDB" id="2802411at2759"/>
<evidence type="ECO:0000313" key="9">
    <source>
        <dbReference type="EMBL" id="CAF1935236.1"/>
    </source>
</evidence>
<evidence type="ECO:0000256" key="1">
    <source>
        <dbReference type="ARBA" id="ARBA00004370"/>
    </source>
</evidence>
<comment type="subcellular location">
    <subcellularLocation>
        <location evidence="1">Membrane</location>
    </subcellularLocation>
</comment>
<evidence type="ECO:0000256" key="3">
    <source>
        <dbReference type="ARBA" id="ARBA00022692"/>
    </source>
</evidence>
<evidence type="ECO:0000256" key="6">
    <source>
        <dbReference type="SAM" id="Phobius"/>
    </source>
</evidence>
<dbReference type="EMBL" id="CAJOBI010069312">
    <property type="protein sequence ID" value="CAF4450720.1"/>
    <property type="molecule type" value="Genomic_DNA"/>
</dbReference>
<dbReference type="GO" id="GO:0016020">
    <property type="term" value="C:membrane"/>
    <property type="evidence" value="ECO:0007669"/>
    <property type="project" value="UniProtKB-SubCell"/>
</dbReference>
<evidence type="ECO:0000256" key="2">
    <source>
        <dbReference type="ARBA" id="ARBA00009530"/>
    </source>
</evidence>
<keyword evidence="5 6" id="KW-0472">Membrane</keyword>
<reference evidence="9" key="1">
    <citation type="submission" date="2021-02" db="EMBL/GenBank/DDBJ databases">
        <authorList>
            <person name="Nowell W R."/>
        </authorList>
    </citation>
    <scope>NUCLEOTIDE SEQUENCE</scope>
</reference>
<proteinExistence type="inferred from homology"/>
<dbReference type="Pfam" id="PF01679">
    <property type="entry name" value="Pmp3"/>
    <property type="match status" value="1"/>
</dbReference>
<dbReference type="EMBL" id="CAJNOV010012465">
    <property type="protein sequence ID" value="CAF1487455.1"/>
    <property type="molecule type" value="Genomic_DNA"/>
</dbReference>
<sequence>MASDACGKCLLFILAIILPPVAVWIARDKICSCMVCLNIILTLIGWIPGIIHAFAVICCCSRYQVHDTA</sequence>
<comment type="caution">
    <text evidence="9">The sequence shown here is derived from an EMBL/GenBank/DDBJ whole genome shotgun (WGS) entry which is preliminary data.</text>
</comment>
<evidence type="ECO:0008006" key="14">
    <source>
        <dbReference type="Google" id="ProtNLM"/>
    </source>
</evidence>